<feature type="transmembrane region" description="Helical" evidence="8">
    <location>
        <begin position="372"/>
        <end position="392"/>
    </location>
</feature>
<feature type="transmembrane region" description="Helical" evidence="8">
    <location>
        <begin position="172"/>
        <end position="194"/>
    </location>
</feature>
<keyword evidence="2" id="KW-0813">Transport</keyword>
<evidence type="ECO:0000256" key="1">
    <source>
        <dbReference type="ARBA" id="ARBA00004651"/>
    </source>
</evidence>
<evidence type="ECO:0000256" key="2">
    <source>
        <dbReference type="ARBA" id="ARBA00022448"/>
    </source>
</evidence>
<keyword evidence="5 8" id="KW-1133">Transmembrane helix</keyword>
<feature type="transmembrane region" description="Helical" evidence="8">
    <location>
        <begin position="54"/>
        <end position="73"/>
    </location>
</feature>
<dbReference type="PANTHER" id="PTHR23517:SF2">
    <property type="entry name" value="MULTIDRUG RESISTANCE PROTEIN MDTH"/>
    <property type="match status" value="1"/>
</dbReference>
<evidence type="ECO:0000256" key="6">
    <source>
        <dbReference type="ARBA" id="ARBA00023136"/>
    </source>
</evidence>
<dbReference type="InterPro" id="IPR020846">
    <property type="entry name" value="MFS_dom"/>
</dbReference>
<dbReference type="SUPFAM" id="SSF103473">
    <property type="entry name" value="MFS general substrate transporter"/>
    <property type="match status" value="1"/>
</dbReference>
<dbReference type="EMBL" id="AP021861">
    <property type="protein sequence ID" value="BBO33047.1"/>
    <property type="molecule type" value="Genomic_DNA"/>
</dbReference>
<feature type="transmembrane region" description="Helical" evidence="8">
    <location>
        <begin position="20"/>
        <end position="42"/>
    </location>
</feature>
<evidence type="ECO:0000313" key="10">
    <source>
        <dbReference type="EMBL" id="BBO33047.1"/>
    </source>
</evidence>
<feature type="transmembrane region" description="Helical" evidence="8">
    <location>
        <begin position="285"/>
        <end position="302"/>
    </location>
</feature>
<dbReference type="PRINTS" id="PR01035">
    <property type="entry name" value="TCRTETA"/>
</dbReference>
<dbReference type="KEGG" id="lpav:PLANPX_2659"/>
<keyword evidence="6 8" id="KW-0472">Membrane</keyword>
<evidence type="ECO:0000259" key="9">
    <source>
        <dbReference type="PROSITE" id="PS50850"/>
    </source>
</evidence>
<evidence type="ECO:0000256" key="7">
    <source>
        <dbReference type="SAM" id="MobiDB-lite"/>
    </source>
</evidence>
<feature type="transmembrane region" description="Helical" evidence="8">
    <location>
        <begin position="149"/>
        <end position="166"/>
    </location>
</feature>
<dbReference type="GO" id="GO:0005886">
    <property type="term" value="C:plasma membrane"/>
    <property type="evidence" value="ECO:0007669"/>
    <property type="project" value="UniProtKB-SubCell"/>
</dbReference>
<feature type="transmembrane region" description="Helical" evidence="8">
    <location>
        <begin position="214"/>
        <end position="234"/>
    </location>
</feature>
<dbReference type="Proteomes" id="UP000326837">
    <property type="component" value="Chromosome"/>
</dbReference>
<evidence type="ECO:0000256" key="4">
    <source>
        <dbReference type="ARBA" id="ARBA00022692"/>
    </source>
</evidence>
<dbReference type="GO" id="GO:0022857">
    <property type="term" value="F:transmembrane transporter activity"/>
    <property type="evidence" value="ECO:0007669"/>
    <property type="project" value="InterPro"/>
</dbReference>
<evidence type="ECO:0000256" key="3">
    <source>
        <dbReference type="ARBA" id="ARBA00022475"/>
    </source>
</evidence>
<keyword evidence="3" id="KW-1003">Cell membrane</keyword>
<organism evidence="10 11">
    <name type="scientific">Lacipirellula parvula</name>
    <dbReference type="NCBI Taxonomy" id="2650471"/>
    <lineage>
        <taxon>Bacteria</taxon>
        <taxon>Pseudomonadati</taxon>
        <taxon>Planctomycetota</taxon>
        <taxon>Planctomycetia</taxon>
        <taxon>Pirellulales</taxon>
        <taxon>Lacipirellulaceae</taxon>
        <taxon>Lacipirellula</taxon>
    </lineage>
</organism>
<evidence type="ECO:0000256" key="5">
    <source>
        <dbReference type="ARBA" id="ARBA00022989"/>
    </source>
</evidence>
<reference evidence="11" key="1">
    <citation type="submission" date="2019-10" db="EMBL/GenBank/DDBJ databases">
        <title>Lacipirellula parvula gen. nov., sp. nov., representing a lineage of planctomycetes widespread in freshwater anoxic habitats, and description of the family Lacipirellulaceae.</title>
        <authorList>
            <person name="Dedysh S.N."/>
            <person name="Kulichevskaya I.S."/>
            <person name="Beletsky A.V."/>
            <person name="Rakitin A.L."/>
            <person name="Mardanov A.V."/>
            <person name="Ivanova A.A."/>
            <person name="Saltykova V.X."/>
            <person name="Rijpstra W.I.C."/>
            <person name="Sinninghe Damste J.S."/>
            <person name="Ravin N.V."/>
        </authorList>
    </citation>
    <scope>NUCLEOTIDE SEQUENCE [LARGE SCALE GENOMIC DNA]</scope>
    <source>
        <strain evidence="11">PX69</strain>
    </source>
</reference>
<dbReference type="InterPro" id="IPR001958">
    <property type="entry name" value="Tet-R_TetA/multi-R_MdtG-like"/>
</dbReference>
<dbReference type="PANTHER" id="PTHR23517">
    <property type="entry name" value="RESISTANCE PROTEIN MDTM, PUTATIVE-RELATED-RELATED"/>
    <property type="match status" value="1"/>
</dbReference>
<feature type="transmembrane region" description="Helical" evidence="8">
    <location>
        <begin position="254"/>
        <end position="273"/>
    </location>
</feature>
<dbReference type="InterPro" id="IPR011701">
    <property type="entry name" value="MFS"/>
</dbReference>
<proteinExistence type="predicted"/>
<evidence type="ECO:0000313" key="11">
    <source>
        <dbReference type="Proteomes" id="UP000326837"/>
    </source>
</evidence>
<comment type="subcellular location">
    <subcellularLocation>
        <location evidence="1">Cell membrane</location>
        <topology evidence="1">Multi-pass membrane protein</topology>
    </subcellularLocation>
</comment>
<sequence>MISAALTRYRNAYAGLPREVWWLAFALFVNRCGTMVLPFLTLYLTQRLGMSESLAGRMVSVYGLGAVCGAYLGGRLAERFGAIRFQTVCMFAAAPGFTLIPLWQSWQAIAINLFLVSMVAEAVRPANAAAVTQLTPPDKRLRAFALQRLAANFGFSFGPALGGLLATIDFQWLFFVDALTTALAAGALLAAFRLRQIARVGHLAQAASDAPSPLTDRVFAGFLLLMLVNSMVFFQFGSTYPLYLKDHFGFDTKWIGAMFAVNTSVIVLFEMLLVDAIQAWPLLRTIGWGCLISCVGFGMLPFGQSAPYAVLAMLVLTMGEMLSLALSTGFVANRSRRGNEGAYMGWYMVMLATATVAGPAIGSAIYQVRPAAVWYVAVSVGVAVLAGFQWLARRETRPSEMHDAPPEWPEAMPQLHDA</sequence>
<dbReference type="AlphaFoldDB" id="A0A5K7XAQ0"/>
<dbReference type="Gene3D" id="1.20.1250.20">
    <property type="entry name" value="MFS general substrate transporter like domains"/>
    <property type="match status" value="2"/>
</dbReference>
<accession>A0A5K7XAQ0</accession>
<evidence type="ECO:0000256" key="8">
    <source>
        <dbReference type="SAM" id="Phobius"/>
    </source>
</evidence>
<dbReference type="InterPro" id="IPR050171">
    <property type="entry name" value="MFS_Transporters"/>
</dbReference>
<feature type="region of interest" description="Disordered" evidence="7">
    <location>
        <begin position="399"/>
        <end position="418"/>
    </location>
</feature>
<dbReference type="PROSITE" id="PS50850">
    <property type="entry name" value="MFS"/>
    <property type="match status" value="1"/>
</dbReference>
<keyword evidence="11" id="KW-1185">Reference proteome</keyword>
<dbReference type="Pfam" id="PF07690">
    <property type="entry name" value="MFS_1"/>
    <property type="match status" value="1"/>
</dbReference>
<keyword evidence="4 8" id="KW-0812">Transmembrane</keyword>
<name>A0A5K7XAQ0_9BACT</name>
<protein>
    <submittedName>
        <fullName evidence="10">Putative MFS-type transporter</fullName>
    </submittedName>
</protein>
<feature type="transmembrane region" description="Helical" evidence="8">
    <location>
        <begin position="344"/>
        <end position="366"/>
    </location>
</feature>
<feature type="transmembrane region" description="Helical" evidence="8">
    <location>
        <begin position="308"/>
        <end position="332"/>
    </location>
</feature>
<dbReference type="InterPro" id="IPR036259">
    <property type="entry name" value="MFS_trans_sf"/>
</dbReference>
<feature type="domain" description="Major facilitator superfamily (MFS) profile" evidence="9">
    <location>
        <begin position="19"/>
        <end position="395"/>
    </location>
</feature>
<gene>
    <name evidence="10" type="ORF">PLANPX_2659</name>
</gene>
<dbReference type="RefSeq" id="WP_152098906.1">
    <property type="nucleotide sequence ID" value="NZ_AP021861.1"/>
</dbReference>